<sequence length="378" mass="41109">MRILFALSGFHRYDRGAEVALLSVASELARTGDEVTVCGSGTERSDTPYTFRHLPAIGREKFEKFPALPGFRNETQWEDATFAARLAMSGEAGRYDATVTCGFPYANMALRRGRKAGAKHIFVTQNGDWPAFSDKSEYRLFSCDGLVCTNPSYYARNKKRWPAALVPNGIDLTRFGPDAAAGRAMRERLGLPADKPIVLMVSAFIETKRVLDGMRAIAELDNAVLVVAGDGPLRGKGDALAAEILPDRYHRVSLPATGMPDLYRAADAFLHMSINESFGNVFLEAWASGLPVVAEDSVLTRWILGDKQYLCDTTKRDELVATLRNSLSSGARAGKSGIERFTWPVIAAQYRSFIEQVIAGSARPDGAAGPFANAADAA</sequence>
<dbReference type="Pfam" id="PF13439">
    <property type="entry name" value="Glyco_transf_4"/>
    <property type="match status" value="1"/>
</dbReference>
<keyword evidence="3" id="KW-0808">Transferase</keyword>
<gene>
    <name evidence="3" type="ORF">GRI38_13495</name>
</gene>
<dbReference type="InterPro" id="IPR001296">
    <property type="entry name" value="Glyco_trans_1"/>
</dbReference>
<reference evidence="3 4" key="1">
    <citation type="submission" date="2019-12" db="EMBL/GenBank/DDBJ databases">
        <title>Genomic-based taxomic classification of the family Erythrobacteraceae.</title>
        <authorList>
            <person name="Xu L."/>
        </authorList>
    </citation>
    <scope>NUCLEOTIDE SEQUENCE [LARGE SCALE GENOMIC DNA]</scope>
    <source>
        <strain evidence="3 4">MCCC 1A09962</strain>
    </source>
</reference>
<dbReference type="CDD" id="cd03801">
    <property type="entry name" value="GT4_PimA-like"/>
    <property type="match status" value="1"/>
</dbReference>
<dbReference type="SUPFAM" id="SSF53756">
    <property type="entry name" value="UDP-Glycosyltransferase/glycogen phosphorylase"/>
    <property type="match status" value="1"/>
</dbReference>
<evidence type="ECO:0000313" key="3">
    <source>
        <dbReference type="EMBL" id="MXO87043.1"/>
    </source>
</evidence>
<proteinExistence type="predicted"/>
<accession>A0A844ZHX9</accession>
<dbReference type="OrthoDB" id="258796at2"/>
<feature type="domain" description="Glycosyltransferase subfamily 4-like N-terminal" evidence="2">
    <location>
        <begin position="16"/>
        <end position="174"/>
    </location>
</feature>
<comment type="caution">
    <text evidence="3">The sequence shown here is derived from an EMBL/GenBank/DDBJ whole genome shotgun (WGS) entry which is preliminary data.</text>
</comment>
<evidence type="ECO:0000259" key="2">
    <source>
        <dbReference type="Pfam" id="PF13439"/>
    </source>
</evidence>
<dbReference type="Proteomes" id="UP000433104">
    <property type="component" value="Unassembled WGS sequence"/>
</dbReference>
<dbReference type="InterPro" id="IPR028098">
    <property type="entry name" value="Glyco_trans_4-like_N"/>
</dbReference>
<dbReference type="Gene3D" id="3.40.50.2000">
    <property type="entry name" value="Glycogen Phosphorylase B"/>
    <property type="match status" value="2"/>
</dbReference>
<dbReference type="EMBL" id="WTYW01000006">
    <property type="protein sequence ID" value="MXO87043.1"/>
    <property type="molecule type" value="Genomic_DNA"/>
</dbReference>
<protein>
    <submittedName>
        <fullName evidence="3">Glycosyltransferase</fullName>
    </submittedName>
</protein>
<organism evidence="3 4">
    <name type="scientific">Parapontixanthobacter aurantiacus</name>
    <dbReference type="NCBI Taxonomy" id="1463599"/>
    <lineage>
        <taxon>Bacteria</taxon>
        <taxon>Pseudomonadati</taxon>
        <taxon>Pseudomonadota</taxon>
        <taxon>Alphaproteobacteria</taxon>
        <taxon>Sphingomonadales</taxon>
        <taxon>Erythrobacteraceae</taxon>
        <taxon>Parapontixanthobacter</taxon>
    </lineage>
</organism>
<dbReference type="PANTHER" id="PTHR45947:SF3">
    <property type="entry name" value="SULFOQUINOVOSYL TRANSFERASE SQD2"/>
    <property type="match status" value="1"/>
</dbReference>
<dbReference type="RefSeq" id="WP_160685248.1">
    <property type="nucleotide sequence ID" value="NZ_WTYW01000006.1"/>
</dbReference>
<dbReference type="PANTHER" id="PTHR45947">
    <property type="entry name" value="SULFOQUINOVOSYL TRANSFERASE SQD2"/>
    <property type="match status" value="1"/>
</dbReference>
<evidence type="ECO:0000259" key="1">
    <source>
        <dbReference type="Pfam" id="PF00534"/>
    </source>
</evidence>
<evidence type="ECO:0000313" key="4">
    <source>
        <dbReference type="Proteomes" id="UP000433104"/>
    </source>
</evidence>
<keyword evidence="4" id="KW-1185">Reference proteome</keyword>
<dbReference type="AlphaFoldDB" id="A0A844ZHX9"/>
<dbReference type="InterPro" id="IPR050194">
    <property type="entry name" value="Glycosyltransferase_grp1"/>
</dbReference>
<name>A0A844ZHX9_9SPHN</name>
<dbReference type="Pfam" id="PF00534">
    <property type="entry name" value="Glycos_transf_1"/>
    <property type="match status" value="1"/>
</dbReference>
<dbReference type="GO" id="GO:0016757">
    <property type="term" value="F:glycosyltransferase activity"/>
    <property type="evidence" value="ECO:0007669"/>
    <property type="project" value="InterPro"/>
</dbReference>
<feature type="domain" description="Glycosyl transferase family 1" evidence="1">
    <location>
        <begin position="185"/>
        <end position="329"/>
    </location>
</feature>